<dbReference type="Pfam" id="PF07589">
    <property type="entry name" value="PEP-CTERM"/>
    <property type="match status" value="1"/>
</dbReference>
<keyword evidence="1" id="KW-0732">Signal</keyword>
<gene>
    <name evidence="3" type="ORF">DFR50_1649</name>
</gene>
<feature type="chain" id="PRO_5017084188" evidence="1">
    <location>
        <begin position="24"/>
        <end position="256"/>
    </location>
</feature>
<dbReference type="InterPro" id="IPR013320">
    <property type="entry name" value="ConA-like_dom_sf"/>
</dbReference>
<dbReference type="InterPro" id="IPR013424">
    <property type="entry name" value="Ice-binding_C"/>
</dbReference>
<accession>A0A366EF30</accession>
<proteinExistence type="predicted"/>
<dbReference type="AlphaFoldDB" id="A0A366EF30"/>
<dbReference type="RefSeq" id="WP_113894094.1">
    <property type="nucleotide sequence ID" value="NZ_QNRK01000064.1"/>
</dbReference>
<evidence type="ECO:0000256" key="1">
    <source>
        <dbReference type="SAM" id="SignalP"/>
    </source>
</evidence>
<feature type="domain" description="Ice-binding protein C-terminal" evidence="2">
    <location>
        <begin position="225"/>
        <end position="250"/>
    </location>
</feature>
<dbReference type="NCBIfam" id="TIGR02595">
    <property type="entry name" value="PEP_CTERM"/>
    <property type="match status" value="1"/>
</dbReference>
<organism evidence="3 4">
    <name type="scientific">Roseiarcus fermentans</name>
    <dbReference type="NCBI Taxonomy" id="1473586"/>
    <lineage>
        <taxon>Bacteria</taxon>
        <taxon>Pseudomonadati</taxon>
        <taxon>Pseudomonadota</taxon>
        <taxon>Alphaproteobacteria</taxon>
        <taxon>Hyphomicrobiales</taxon>
        <taxon>Roseiarcaceae</taxon>
        <taxon>Roseiarcus</taxon>
    </lineage>
</organism>
<sequence>MKLDLIGPTVGLAAALTGSVANAALIDFSAMQLNGGATVNGGVLNVGTNGGADMSAFITTPISTTSSFSGSFEFTLTNNGSPFNADGVAFVIQNSADGARALGAGGGGLGADGISNMVGIGFQSYTNNRATIFTTATTPTGGTGSNGNFSLGSNASDDVTVTFSYSSVRDALSFTAHNSATGQRVTQSYGVDLTTLGSSVYLGLSGGTGGYHSEQDFTSFNVTVAPEPSTWAMLIIGFGGLGALAYRARRGAVSAA</sequence>
<dbReference type="Gene3D" id="2.60.120.200">
    <property type="match status" value="1"/>
</dbReference>
<dbReference type="Proteomes" id="UP000253529">
    <property type="component" value="Unassembled WGS sequence"/>
</dbReference>
<dbReference type="EMBL" id="QNRK01000064">
    <property type="protein sequence ID" value="RBP00928.1"/>
    <property type="molecule type" value="Genomic_DNA"/>
</dbReference>
<evidence type="ECO:0000259" key="2">
    <source>
        <dbReference type="Pfam" id="PF07589"/>
    </source>
</evidence>
<reference evidence="3 4" key="1">
    <citation type="submission" date="2018-06" db="EMBL/GenBank/DDBJ databases">
        <title>Genomic Encyclopedia of Type Strains, Phase IV (KMG-IV): sequencing the most valuable type-strain genomes for metagenomic binning, comparative biology and taxonomic classification.</title>
        <authorList>
            <person name="Goeker M."/>
        </authorList>
    </citation>
    <scope>NUCLEOTIDE SEQUENCE [LARGE SCALE GENOMIC DNA]</scope>
    <source>
        <strain evidence="3 4">DSM 24875</strain>
    </source>
</reference>
<dbReference type="SUPFAM" id="SSF49899">
    <property type="entry name" value="Concanavalin A-like lectins/glucanases"/>
    <property type="match status" value="1"/>
</dbReference>
<comment type="caution">
    <text evidence="3">The sequence shown here is derived from an EMBL/GenBank/DDBJ whole genome shotgun (WGS) entry which is preliminary data.</text>
</comment>
<keyword evidence="4" id="KW-1185">Reference proteome</keyword>
<evidence type="ECO:0000313" key="4">
    <source>
        <dbReference type="Proteomes" id="UP000253529"/>
    </source>
</evidence>
<feature type="signal peptide" evidence="1">
    <location>
        <begin position="1"/>
        <end position="23"/>
    </location>
</feature>
<protein>
    <submittedName>
        <fullName evidence="3">Putative secreted protein with PEP-CTERM sorting signal</fullName>
    </submittedName>
</protein>
<evidence type="ECO:0000313" key="3">
    <source>
        <dbReference type="EMBL" id="RBP00928.1"/>
    </source>
</evidence>
<name>A0A366EF30_9HYPH</name>